<dbReference type="GO" id="GO:0016853">
    <property type="term" value="F:isomerase activity"/>
    <property type="evidence" value="ECO:0007669"/>
    <property type="project" value="UniProtKB-KW"/>
</dbReference>
<name>A0A7X1ATD6_9PSED</name>
<accession>A0A7X1ATD6</accession>
<dbReference type="Proteomes" id="UP000520513">
    <property type="component" value="Unassembled WGS sequence"/>
</dbReference>
<dbReference type="PANTHER" id="PTHR43459">
    <property type="entry name" value="ENOYL-COA HYDRATASE"/>
    <property type="match status" value="1"/>
</dbReference>
<dbReference type="InterPro" id="IPR001753">
    <property type="entry name" value="Enoyl-CoA_hydra/iso"/>
</dbReference>
<evidence type="ECO:0000313" key="5">
    <source>
        <dbReference type="Proteomes" id="UP000534677"/>
    </source>
</evidence>
<organism evidence="3 4">
    <name type="scientific">Pseudomonas cremoris</name>
    <dbReference type="NCBI Taxonomy" id="2724178"/>
    <lineage>
        <taxon>Bacteria</taxon>
        <taxon>Pseudomonadati</taxon>
        <taxon>Pseudomonadota</taxon>
        <taxon>Gammaproteobacteria</taxon>
        <taxon>Pseudomonadales</taxon>
        <taxon>Pseudomonadaceae</taxon>
        <taxon>Pseudomonas</taxon>
    </lineage>
</organism>
<dbReference type="RefSeq" id="WP_185709851.1">
    <property type="nucleotide sequence ID" value="NZ_JAAXCY010000016.1"/>
</dbReference>
<dbReference type="Pfam" id="PF00378">
    <property type="entry name" value="ECH_1"/>
    <property type="match status" value="1"/>
</dbReference>
<protein>
    <submittedName>
        <fullName evidence="3">Enoyl-CoA hydratase/isomerase family protein</fullName>
    </submittedName>
</protein>
<evidence type="ECO:0000256" key="1">
    <source>
        <dbReference type="RuleBase" id="RU003707"/>
    </source>
</evidence>
<dbReference type="CDD" id="cd06558">
    <property type="entry name" value="crotonase-like"/>
    <property type="match status" value="1"/>
</dbReference>
<dbReference type="Proteomes" id="UP000534677">
    <property type="component" value="Unassembled WGS sequence"/>
</dbReference>
<proteinExistence type="inferred from homology"/>
<dbReference type="InterPro" id="IPR018376">
    <property type="entry name" value="Enoyl-CoA_hyd/isom_CS"/>
</dbReference>
<dbReference type="InterPro" id="IPR029045">
    <property type="entry name" value="ClpP/crotonase-like_dom_sf"/>
</dbReference>
<evidence type="ECO:0000313" key="3">
    <source>
        <dbReference type="EMBL" id="MBC2410374.1"/>
    </source>
</evidence>
<keyword evidence="5" id="KW-1185">Reference proteome</keyword>
<gene>
    <name evidence="2" type="ORF">HF209_25475</name>
    <name evidence="3" type="ORF">HF257_30575</name>
</gene>
<comment type="caution">
    <text evidence="3">The sequence shown here is derived from an EMBL/GenBank/DDBJ whole genome shotgun (WGS) entry which is preliminary data.</text>
</comment>
<evidence type="ECO:0000313" key="4">
    <source>
        <dbReference type="Proteomes" id="UP000520513"/>
    </source>
</evidence>
<reference evidence="4 5" key="1">
    <citation type="submission" date="2020-04" db="EMBL/GenBank/DDBJ databases">
        <title>Pseudomonas crami sp. nov., a novel proteolytic bacterial species isolated from cream.</title>
        <authorList>
            <person name="Hofmann K."/>
            <person name="Woller A."/>
            <person name="Huptas C."/>
            <person name="Wenning M."/>
            <person name="Scherer S."/>
            <person name="Doll E.V."/>
        </authorList>
    </citation>
    <scope>NUCLEOTIDE SEQUENCE [LARGE SCALE GENOMIC DNA]</scope>
    <source>
        <strain evidence="2 5">WS 5096</strain>
        <strain evidence="3 4">WS 5106</strain>
    </source>
</reference>
<dbReference type="PROSITE" id="PS00166">
    <property type="entry name" value="ENOYL_COA_HYDRATASE"/>
    <property type="match status" value="1"/>
</dbReference>
<keyword evidence="3" id="KW-0413">Isomerase</keyword>
<dbReference type="SUPFAM" id="SSF52096">
    <property type="entry name" value="ClpP/crotonase"/>
    <property type="match status" value="1"/>
</dbReference>
<sequence>MSELTQFTITEQSAAYWRVTFNNPPINLVNPETILELQDIVGRIEAAPELAVVVFDSAHPDFYFARYDLSRAAETPIAPGPTGLPAWIDLTTRLQQSSVISIASVRGRARGAGSEFALACDLRFASVERAFFGQPEVAAGVLPGGGAIERLPTLAGRARALEIIIGADDFDALTAERYGWINRALPDAELDAFVDQFAHRIANFDRFAIGEAKRLVNRTTLAQPQALLESQTSFLKAVQRPEVRERGLKARNVAVEAGADFELRLGHYLGKV</sequence>
<dbReference type="AlphaFoldDB" id="A0A7X1ATD6"/>
<dbReference type="Gene3D" id="3.90.226.10">
    <property type="entry name" value="2-enoyl-CoA Hydratase, Chain A, domain 1"/>
    <property type="match status" value="1"/>
</dbReference>
<dbReference type="EMBL" id="JAAXCZ010000016">
    <property type="protein sequence ID" value="MBC2384295.1"/>
    <property type="molecule type" value="Genomic_DNA"/>
</dbReference>
<evidence type="ECO:0000313" key="2">
    <source>
        <dbReference type="EMBL" id="MBC2384295.1"/>
    </source>
</evidence>
<comment type="similarity">
    <text evidence="1">Belongs to the enoyl-CoA hydratase/isomerase family.</text>
</comment>
<dbReference type="PANTHER" id="PTHR43459:SF1">
    <property type="entry name" value="EG:BACN32G11.4 PROTEIN"/>
    <property type="match status" value="1"/>
</dbReference>
<dbReference type="EMBL" id="JAAXCY010000016">
    <property type="protein sequence ID" value="MBC2410374.1"/>
    <property type="molecule type" value="Genomic_DNA"/>
</dbReference>